<dbReference type="InterPro" id="IPR000008">
    <property type="entry name" value="C2_dom"/>
</dbReference>
<dbReference type="PANTHER" id="PTHR20837:SF0">
    <property type="entry name" value="COILED-COIL AND C2 DOMAIN-CONTAINING PROTEIN 2A"/>
    <property type="match status" value="1"/>
</dbReference>
<dbReference type="Pfam" id="PF00168">
    <property type="entry name" value="C2"/>
    <property type="match status" value="1"/>
</dbReference>
<dbReference type="Pfam" id="PF24652">
    <property type="entry name" value="CEP76_C"/>
    <property type="match status" value="1"/>
</dbReference>
<dbReference type="PROSITE" id="PS50004">
    <property type="entry name" value="C2"/>
    <property type="match status" value="1"/>
</dbReference>
<dbReference type="RefSeq" id="XP_034107066.1">
    <property type="nucleotide sequence ID" value="XM_034251175.2"/>
</dbReference>
<accession>A0A6P8WTP3</accession>
<feature type="domain" description="C2" evidence="2">
    <location>
        <begin position="779"/>
        <end position="938"/>
    </location>
</feature>
<feature type="compositionally biased region" description="Basic residues" evidence="1">
    <location>
        <begin position="9"/>
        <end position="20"/>
    </location>
</feature>
<dbReference type="Proteomes" id="UP000515160">
    <property type="component" value="Chromosome 3"/>
</dbReference>
<dbReference type="Pfam" id="PF15625">
    <property type="entry name" value="CC2D2AN-C2"/>
    <property type="match status" value="1"/>
</dbReference>
<dbReference type="GO" id="GO:1904491">
    <property type="term" value="P:protein localization to ciliary transition zone"/>
    <property type="evidence" value="ECO:0007669"/>
    <property type="project" value="TreeGrafter"/>
</dbReference>
<dbReference type="OrthoDB" id="2162143at2759"/>
<dbReference type="InterPro" id="IPR056288">
    <property type="entry name" value="CEP76_C"/>
</dbReference>
<dbReference type="Pfam" id="PF24656">
    <property type="entry name" value="CEPT76_peptidase"/>
    <property type="match status" value="1"/>
</dbReference>
<name>A0A6P8WTP3_DROAB</name>
<dbReference type="SUPFAM" id="SSF49562">
    <property type="entry name" value="C2 domain (Calcium/lipid-binding domain, CaLB)"/>
    <property type="match status" value="1"/>
</dbReference>
<dbReference type="GO" id="GO:0035869">
    <property type="term" value="C:ciliary transition zone"/>
    <property type="evidence" value="ECO:0007669"/>
    <property type="project" value="TreeGrafter"/>
</dbReference>
<dbReference type="SMART" id="SM00239">
    <property type="entry name" value="C2"/>
    <property type="match status" value="1"/>
</dbReference>
<dbReference type="GO" id="GO:1905515">
    <property type="term" value="P:non-motile cilium assembly"/>
    <property type="evidence" value="ECO:0007669"/>
    <property type="project" value="TreeGrafter"/>
</dbReference>
<dbReference type="InterPro" id="IPR035892">
    <property type="entry name" value="C2_domain_sf"/>
</dbReference>
<dbReference type="CTD" id="57545"/>
<keyword evidence="3" id="KW-1185">Reference proteome</keyword>
<dbReference type="GeneID" id="117569846"/>
<gene>
    <name evidence="4" type="primary">LOC117569846</name>
</gene>
<feature type="region of interest" description="Disordered" evidence="1">
    <location>
        <begin position="595"/>
        <end position="627"/>
    </location>
</feature>
<dbReference type="InterPro" id="IPR028928">
    <property type="entry name" value="CC2D2AN-C2"/>
</dbReference>
<reference evidence="4" key="1">
    <citation type="submission" date="2025-08" db="UniProtKB">
        <authorList>
            <consortium name="RefSeq"/>
        </authorList>
    </citation>
    <scope>IDENTIFICATION</scope>
    <source>
        <strain evidence="4">15112-1751.03</strain>
        <tissue evidence="4">Whole Adult</tissue>
    </source>
</reference>
<proteinExistence type="predicted"/>
<protein>
    <submittedName>
        <fullName evidence="4">Coiled-coil and C2 domain-containing protein 2A</fullName>
    </submittedName>
</protein>
<dbReference type="PANTHER" id="PTHR20837">
    <property type="entry name" value="CENTROSOMAL PROTEIN-RELATED"/>
    <property type="match status" value="1"/>
</dbReference>
<dbReference type="InterPro" id="IPR052434">
    <property type="entry name" value="Tectonic-like_complex_comp"/>
</dbReference>
<evidence type="ECO:0000256" key="1">
    <source>
        <dbReference type="SAM" id="MobiDB-lite"/>
    </source>
</evidence>
<evidence type="ECO:0000313" key="4">
    <source>
        <dbReference type="RefSeq" id="XP_034107066.1"/>
    </source>
</evidence>
<dbReference type="InterPro" id="IPR056290">
    <property type="entry name" value="CEPT76/DRC7_peptidase-like_dom"/>
</dbReference>
<evidence type="ECO:0000259" key="2">
    <source>
        <dbReference type="PROSITE" id="PS50004"/>
    </source>
</evidence>
<sequence length="1361" mass="157497">MERDESSLRRKRSKRKRKSQTTRIYRKMEQEVQLLLSHSNSKSHIGEKLAVDLELCSLEFFHGSGISELNSIQTDHNKNADEDSIATGGGTRQAVSLAATFIAIDLSDSPVVSAWLYRQRHFYDNSQLYVPSSMWLHVPLQIRDCEPQLSRAQIRMLNRYQEEAKGSGKCKLTPRFVALLTENASATGRFTIDATLYRSNCGRRFKSIFLAPTPVQQFHGLPNRRCLWLCLKQLRFSAHPQVLEEHRQAQHLEDLYDLYMQHVNNQICRKLSQELQMARHIVARLLNANEQQQSSEQLAAHIQRQLRLVHQLRTRFYAESTAQRTLLQRLLTQWAQLKELRRRQRFQCTRFQLSLRLVQPPDLDAAYTAWKQRFETDLAEVYREHLEAYYRRRRLWQSGEHSSTQRLKPPRKPQFAEIMETLKVQFERAFQDPEEPLVHVQQVVVDESAINVQSNKEEQSQKSRNYYLKIYLDTQFVAQTRSYRLEPDLHVHMNETIGVLLDRSMPQLLNIWLYEKSPVTSHSRRLALISTSLAGEQRRQKLSFQVESSSGGVRPKLAGDLHVQFDYRSTDGAGGSELDDIQILPEALRQTLLPSKLPAWPKNAENTPATPRPPSQRRKPAEQQQHSSLVFAEQQLQLCSVEALLANRRFQLLHSRHQQRNLHTKQLRFVPALEHEIPVVEEQPLDSSGQLLDPGTNWNPIDLHKHRGRKYLQLLYETITSQCAQRAKSLQRARPLLQLFGNSFGLEHTTGWTALWRALCAFFTRQVTTTAPRIREPAWPTQLPPSQPEMLSGARQFNVSLHVVRATGVPARSRHILNVERQERRRSSDLSASLFVTQTLMYSNVRPFVTLSYGQRLCRSSTAEGSNPTWNEQLQLQLTGEPHELAEDIKISLFDELIEQQYTDEAADVYQRVQCNWLGEYRIPISRLLSNRKFEGCIELCMPKVLVGYKRPLIDSVTNISIEQYPEFKESVHLWFYLSIEPGCELTPIQAGGLACAELPELQQFLVERRLELQQLLPQPQQRYVDPLVCTSQGKRVCLTRLLEPVPLPPALTAPSSDQLVEILCRFVSLLCPLRSQLDACHSFQGVWLDNQTLLDSTWCSIKDLGVLLCNYLLTLGLECWMLLGFACPYGECTFVIYRQPDSAEMLLLAPSTGKRYQLQDVFCPLTRVHCMVGRDNIYFNIQSESRVSMTNFNILDGACWLPLFNKRQPAPQGGVHRLDYAYKRSYDLRQLQKQIERKIMKKIAAWRSTRKTIWNRAFQTRLQRILKDMENLATYSGSRYDEPAYSEELEREYPNFRLYGFTINFPYTNLTAISERIRTTCIHYNNNALVEFCVAVHVKAYANDVLSVWVFLLSIVPLVA</sequence>
<feature type="region of interest" description="Disordered" evidence="1">
    <location>
        <begin position="1"/>
        <end position="23"/>
    </location>
</feature>
<organism evidence="3 4">
    <name type="scientific">Drosophila albomicans</name>
    <name type="common">Fruit fly</name>
    <dbReference type="NCBI Taxonomy" id="7291"/>
    <lineage>
        <taxon>Eukaryota</taxon>
        <taxon>Metazoa</taxon>
        <taxon>Ecdysozoa</taxon>
        <taxon>Arthropoda</taxon>
        <taxon>Hexapoda</taxon>
        <taxon>Insecta</taxon>
        <taxon>Pterygota</taxon>
        <taxon>Neoptera</taxon>
        <taxon>Endopterygota</taxon>
        <taxon>Diptera</taxon>
        <taxon>Brachycera</taxon>
        <taxon>Muscomorpha</taxon>
        <taxon>Ephydroidea</taxon>
        <taxon>Drosophilidae</taxon>
        <taxon>Drosophila</taxon>
    </lineage>
</organism>
<dbReference type="Gene3D" id="2.60.40.150">
    <property type="entry name" value="C2 domain"/>
    <property type="match status" value="1"/>
</dbReference>
<evidence type="ECO:0000313" key="3">
    <source>
        <dbReference type="Proteomes" id="UP000515160"/>
    </source>
</evidence>